<gene>
    <name evidence="1" type="ORF">CARN2_1763</name>
</gene>
<accession>E6PKQ1</accession>
<comment type="caution">
    <text evidence="1">The sequence shown here is derived from an EMBL/GenBank/DDBJ whole genome shotgun (WGS) entry which is preliminary data.</text>
</comment>
<reference evidence="1" key="1">
    <citation type="submission" date="2009-10" db="EMBL/GenBank/DDBJ databases">
        <title>Diversity of trophic interactions inside an arsenic-rich microbial ecosystem.</title>
        <authorList>
            <person name="Bertin P.N."/>
            <person name="Heinrich-Salmeron A."/>
            <person name="Pelletier E."/>
            <person name="Goulhen-Chollet F."/>
            <person name="Arsene-Ploetze F."/>
            <person name="Gallien S."/>
            <person name="Calteau A."/>
            <person name="Vallenet D."/>
            <person name="Casiot C."/>
            <person name="Chane-Woon-Ming B."/>
            <person name="Giloteaux L."/>
            <person name="Barakat M."/>
            <person name="Bonnefoy V."/>
            <person name="Bruneel O."/>
            <person name="Chandler M."/>
            <person name="Cleiss J."/>
            <person name="Duran R."/>
            <person name="Elbaz-Poulichet F."/>
            <person name="Fonknechten N."/>
            <person name="Lauga B."/>
            <person name="Mornico D."/>
            <person name="Ortet P."/>
            <person name="Schaeffer C."/>
            <person name="Siguier P."/>
            <person name="Alexander Thil Smith A."/>
            <person name="Van Dorsselaer A."/>
            <person name="Weissenbach J."/>
            <person name="Medigue C."/>
            <person name="Le Paslier D."/>
        </authorList>
    </citation>
    <scope>NUCLEOTIDE SEQUENCE</scope>
</reference>
<proteinExistence type="predicted"/>
<sequence>MACANFGQPPSPGPKWAKSTIADTYRLSGGKSSTIVLICKLCGTSVPVKSNAALAEELNRLWSPLTEKSVHCPTVGCLGGSIRRHGTTQAGQARYRCLSCGKTFTLRKRVPRRSRRPGLDAQILTLLTNKVPMRRICEAADVGPAVLYNQIDRCHELAVRFAARHERRLLSPEGAPARVYLAVDRQEHIFNWGSSLDRRNVVLRTVASSDNNTGYVFGAHLDFDPNLEPETVERQAILAGDYDRPYPFRKFARVWLQQEYTDAFHTLRRLRKRQQGSGSMVADLAQTYRDADSTDAQDAVDQRLPSLGMQVHSEYTLYAHFWFLARLLRHVEKIRVFMDLDTGMRAACLGAFAQRVQARTIDVFFVRIRKDLTVSQKKTLKSAAEHRLRVKMQEMGSADRGAAIQAVMEDRLREMIAVGDQGDRWLLHPFPDMSEPEKAVCHLTPHDGYDTGHLAALYRKASLHSIDKFFMQVRRRLSVLERPVRSANAARVWHGYSAYNPAVAARLLDLFRIVHNYVLIGQDGRTPAMRLGLASGPYRVEELLSLRDVGKE</sequence>
<protein>
    <submittedName>
        <fullName evidence="1">Uncharacterized protein</fullName>
    </submittedName>
</protein>
<name>E6PKQ1_9ZZZZ</name>
<evidence type="ECO:0000313" key="1">
    <source>
        <dbReference type="EMBL" id="CBH95502.1"/>
    </source>
</evidence>
<dbReference type="EMBL" id="CABM01000006">
    <property type="protein sequence ID" value="CBH95502.1"/>
    <property type="molecule type" value="Genomic_DNA"/>
</dbReference>
<organism evidence="1">
    <name type="scientific">mine drainage metagenome</name>
    <dbReference type="NCBI Taxonomy" id="410659"/>
    <lineage>
        <taxon>unclassified sequences</taxon>
        <taxon>metagenomes</taxon>
        <taxon>ecological metagenomes</taxon>
    </lineage>
</organism>
<dbReference type="AlphaFoldDB" id="E6PKQ1"/>